<comment type="cofactor">
    <cofactor evidence="5">
        <name>Mg(2+)</name>
        <dbReference type="ChEBI" id="CHEBI:18420"/>
    </cofactor>
</comment>
<gene>
    <name evidence="6" type="ORF">SAMN05444340_11940</name>
</gene>
<proteinExistence type="inferred from homology"/>
<keyword evidence="5" id="KW-0479">Metal-binding</keyword>
<dbReference type="NCBIfam" id="TIGR01509">
    <property type="entry name" value="HAD-SF-IA-v3"/>
    <property type="match status" value="1"/>
</dbReference>
<dbReference type="GO" id="GO:0005992">
    <property type="term" value="P:trehalose biosynthetic process"/>
    <property type="evidence" value="ECO:0007669"/>
    <property type="project" value="UniProtKB-UniPathway"/>
</dbReference>
<dbReference type="NCBIfam" id="TIGR00685">
    <property type="entry name" value="T6PP"/>
    <property type="match status" value="1"/>
</dbReference>
<dbReference type="PANTHER" id="PTHR43768">
    <property type="entry name" value="TREHALOSE 6-PHOSPHATE PHOSPHATASE"/>
    <property type="match status" value="1"/>
</dbReference>
<dbReference type="Gene3D" id="1.10.150.240">
    <property type="entry name" value="Putative phosphatase, domain 2"/>
    <property type="match status" value="1"/>
</dbReference>
<keyword evidence="7" id="KW-1185">Reference proteome</keyword>
<protein>
    <recommendedName>
        <fullName evidence="5">Trehalose 6-phosphate phosphatase</fullName>
        <ecNumber evidence="5">3.1.3.12</ecNumber>
    </recommendedName>
</protein>
<dbReference type="EMBL" id="FNPF01000019">
    <property type="protein sequence ID" value="SDY81831.1"/>
    <property type="molecule type" value="Genomic_DNA"/>
</dbReference>
<sequence length="521" mass="55524">MSNSPPKRHGLLPAITRFVTDGSPGRRGAIFDLDGVVTHTAQVHFAAWKRLFDAFLAARGDAALFNEDDYRRYVDGLPRYDGVMAFLHARGIGLPHGEPSDPPEAETICGLGNRKNRYFREALEREGVEVYQDTLALIERLRADGVGTALVSSSRNARAVLEAAGLTRLFDVILDGSDAAVEGLKGKPAPDIFLAAAARLGVEPTHAFVVEDATSGVAAGRAGGFGLVVGLDRSGQADALREAGADVVLPDLAPPEETPQPFPANPDDLRRLLAGRRPAVFLDYDGTLTPIVARPDLAVLSAHMRRAVQRLGGLCPLAIVSGRDRADVERLVGLGGLIYAGSHGFDIAGPGGLRIEHDQGAVFSAAVARAAARVKTALSGIEGALVEPKKFAVAVHYRQVAERDFGRLEAAVDEVAAAVPELKKSHGKKVFELRPRFDWDKGKAVLWLLDALNLDETEVLPIYVGDDETDEDAFRALRAQGIGILVGDHGGPSAACYRVETPDDVSCLLGALAETLELRDG</sequence>
<dbReference type="InterPro" id="IPR023198">
    <property type="entry name" value="PGP-like_dom2"/>
</dbReference>
<dbReference type="SUPFAM" id="SSF56784">
    <property type="entry name" value="HAD-like"/>
    <property type="match status" value="2"/>
</dbReference>
<accession>A0A1H3MYQ7</accession>
<keyword evidence="5" id="KW-0460">Magnesium</keyword>
<dbReference type="InterPro" id="IPR036412">
    <property type="entry name" value="HAD-like_sf"/>
</dbReference>
<dbReference type="InterPro" id="IPR003337">
    <property type="entry name" value="Trehalose_PPase"/>
</dbReference>
<dbReference type="InterPro" id="IPR006379">
    <property type="entry name" value="HAD-SF_hydro_IIB"/>
</dbReference>
<dbReference type="SFLD" id="SFLDG01129">
    <property type="entry name" value="C1.5:_HAD__Beta-PGM__Phosphata"/>
    <property type="match status" value="1"/>
</dbReference>
<dbReference type="Proteomes" id="UP000199286">
    <property type="component" value="Unassembled WGS sequence"/>
</dbReference>
<comment type="similarity">
    <text evidence="3 5">Belongs to the trehalose phosphatase family.</text>
</comment>
<dbReference type="STRING" id="321339.SAMN05444340_11940"/>
<dbReference type="GO" id="GO:0004805">
    <property type="term" value="F:trehalose-phosphatase activity"/>
    <property type="evidence" value="ECO:0007669"/>
    <property type="project" value="UniProtKB-EC"/>
</dbReference>
<dbReference type="UniPathway" id="UPA00299"/>
<evidence type="ECO:0000256" key="3">
    <source>
        <dbReference type="ARBA" id="ARBA00008770"/>
    </source>
</evidence>
<comment type="function">
    <text evidence="5">Removes the phosphate from trehalose 6-phosphate to produce free trehalose.</text>
</comment>
<dbReference type="SFLD" id="SFLDS00003">
    <property type="entry name" value="Haloacid_Dehalogenase"/>
    <property type="match status" value="1"/>
</dbReference>
<dbReference type="AlphaFoldDB" id="A0A1H3MYQ7"/>
<dbReference type="Pfam" id="PF02358">
    <property type="entry name" value="Trehalose_PPase"/>
    <property type="match status" value="1"/>
</dbReference>
<dbReference type="EC" id="3.1.3.12" evidence="5"/>
<dbReference type="GO" id="GO:0046872">
    <property type="term" value="F:metal ion binding"/>
    <property type="evidence" value="ECO:0007669"/>
    <property type="project" value="UniProtKB-KW"/>
</dbReference>
<evidence type="ECO:0000256" key="2">
    <source>
        <dbReference type="ARBA" id="ARBA00006171"/>
    </source>
</evidence>
<dbReference type="InterPro" id="IPR010976">
    <property type="entry name" value="B-phosphoglucomutase_hydrolase"/>
</dbReference>
<dbReference type="NCBIfam" id="TIGR02009">
    <property type="entry name" value="PGMB-YQAB-SF"/>
    <property type="match status" value="1"/>
</dbReference>
<dbReference type="NCBIfam" id="TIGR01484">
    <property type="entry name" value="HAD-SF-IIB"/>
    <property type="match status" value="1"/>
</dbReference>
<keyword evidence="4 5" id="KW-0378">Hydrolase</keyword>
<dbReference type="Gene3D" id="3.30.70.1020">
    <property type="entry name" value="Trehalose-6-phosphate phosphatase related protein, domain 2"/>
    <property type="match status" value="1"/>
</dbReference>
<evidence type="ECO:0000256" key="1">
    <source>
        <dbReference type="ARBA" id="ARBA00005199"/>
    </source>
</evidence>
<dbReference type="InterPro" id="IPR023214">
    <property type="entry name" value="HAD_sf"/>
</dbReference>
<dbReference type="InterPro" id="IPR006439">
    <property type="entry name" value="HAD-SF_hydro_IA"/>
</dbReference>
<organism evidence="6 7">
    <name type="scientific">Citreimonas salinaria</name>
    <dbReference type="NCBI Taxonomy" id="321339"/>
    <lineage>
        <taxon>Bacteria</taxon>
        <taxon>Pseudomonadati</taxon>
        <taxon>Pseudomonadota</taxon>
        <taxon>Alphaproteobacteria</taxon>
        <taxon>Rhodobacterales</taxon>
        <taxon>Roseobacteraceae</taxon>
        <taxon>Citreimonas</taxon>
    </lineage>
</organism>
<dbReference type="Gene3D" id="3.40.50.1000">
    <property type="entry name" value="HAD superfamily/HAD-like"/>
    <property type="match status" value="2"/>
</dbReference>
<dbReference type="InterPro" id="IPR044651">
    <property type="entry name" value="OTSB-like"/>
</dbReference>
<dbReference type="CDD" id="cd01627">
    <property type="entry name" value="HAD_TPP"/>
    <property type="match status" value="1"/>
</dbReference>
<comment type="catalytic activity">
    <reaction evidence="5">
        <text>alpha,alpha-trehalose 6-phosphate + H2O = alpha,alpha-trehalose + phosphate</text>
        <dbReference type="Rhea" id="RHEA:23420"/>
        <dbReference type="ChEBI" id="CHEBI:15377"/>
        <dbReference type="ChEBI" id="CHEBI:16551"/>
        <dbReference type="ChEBI" id="CHEBI:43474"/>
        <dbReference type="ChEBI" id="CHEBI:58429"/>
        <dbReference type="EC" id="3.1.3.12"/>
    </reaction>
</comment>
<comment type="pathway">
    <text evidence="1 5">Glycan biosynthesis; trehalose biosynthesis.</text>
</comment>
<evidence type="ECO:0000256" key="5">
    <source>
        <dbReference type="RuleBase" id="RU361117"/>
    </source>
</evidence>
<reference evidence="6 7" key="1">
    <citation type="submission" date="2016-10" db="EMBL/GenBank/DDBJ databases">
        <authorList>
            <person name="de Groot N.N."/>
        </authorList>
    </citation>
    <scope>NUCLEOTIDE SEQUENCE [LARGE SCALE GENOMIC DNA]</scope>
    <source>
        <strain evidence="6 7">DSM 26880</strain>
    </source>
</reference>
<dbReference type="PANTHER" id="PTHR43768:SF3">
    <property type="entry name" value="TREHALOSE 6-PHOSPHATE PHOSPHATASE"/>
    <property type="match status" value="1"/>
</dbReference>
<name>A0A1H3MYQ7_9RHOB</name>
<evidence type="ECO:0000313" key="7">
    <source>
        <dbReference type="Proteomes" id="UP000199286"/>
    </source>
</evidence>
<dbReference type="Pfam" id="PF00702">
    <property type="entry name" value="Hydrolase"/>
    <property type="match status" value="1"/>
</dbReference>
<evidence type="ECO:0000313" key="6">
    <source>
        <dbReference type="EMBL" id="SDY81831.1"/>
    </source>
</evidence>
<comment type="similarity">
    <text evidence="2">Belongs to the HAD-like hydrolase superfamily. CbbY/CbbZ/Gph/YieH family.</text>
</comment>
<evidence type="ECO:0000256" key="4">
    <source>
        <dbReference type="ARBA" id="ARBA00022801"/>
    </source>
</evidence>